<keyword evidence="6" id="KW-1185">Reference proteome</keyword>
<dbReference type="PANTHER" id="PTHR43736">
    <property type="entry name" value="ADP-RIBOSE PYROPHOSPHATASE"/>
    <property type="match status" value="1"/>
</dbReference>
<dbReference type="EMBL" id="CP098502">
    <property type="protein sequence ID" value="UTI62620.1"/>
    <property type="molecule type" value="Genomic_DNA"/>
</dbReference>
<dbReference type="Proteomes" id="UP001056035">
    <property type="component" value="Chromosome"/>
</dbReference>
<proteinExistence type="inferred from homology"/>
<dbReference type="InterPro" id="IPR015797">
    <property type="entry name" value="NUDIX_hydrolase-like_dom_sf"/>
</dbReference>
<evidence type="ECO:0000313" key="5">
    <source>
        <dbReference type="EMBL" id="UTI62620.1"/>
    </source>
</evidence>
<name>A0ABY5DMI5_9ACTN</name>
<sequence length="169" mass="18825">MEFRYCPACAEELRPITDGHDAGLPACPDGHYVHYENPAVTAFAFLRDGSGRYLALRRAHAPASGEWDLPGGFVDAGEYPEETIRREITEETGLHASDLEVFGAWTGRYGPGGKWTVDIAYHGHCPDGEIVLSPEKSEFAWVELEDFPTPAFNSERLALRKLLTKRMKT</sequence>
<dbReference type="PROSITE" id="PS51462">
    <property type="entry name" value="NUDIX"/>
    <property type="match status" value="1"/>
</dbReference>
<comment type="similarity">
    <text evidence="1 3">Belongs to the Nudix hydrolase family.</text>
</comment>
<dbReference type="SUPFAM" id="SSF55811">
    <property type="entry name" value="Nudix"/>
    <property type="match status" value="1"/>
</dbReference>
<dbReference type="PROSITE" id="PS00893">
    <property type="entry name" value="NUDIX_BOX"/>
    <property type="match status" value="1"/>
</dbReference>
<dbReference type="InterPro" id="IPR020476">
    <property type="entry name" value="Nudix_hydrolase"/>
</dbReference>
<dbReference type="CDD" id="cd02883">
    <property type="entry name" value="NUDIX_Hydrolase"/>
    <property type="match status" value="1"/>
</dbReference>
<reference evidence="5 6" key="1">
    <citation type="submission" date="2022-06" db="EMBL/GenBank/DDBJ databases">
        <title>Paraconexibacter antarcticus.</title>
        <authorList>
            <person name="Kim C.S."/>
        </authorList>
    </citation>
    <scope>NUCLEOTIDE SEQUENCE [LARGE SCALE GENOMIC DNA]</scope>
    <source>
        <strain evidence="5 6">02-257</strain>
    </source>
</reference>
<evidence type="ECO:0000313" key="6">
    <source>
        <dbReference type="Proteomes" id="UP001056035"/>
    </source>
</evidence>
<evidence type="ECO:0000259" key="4">
    <source>
        <dbReference type="PROSITE" id="PS51462"/>
    </source>
</evidence>
<dbReference type="PANTHER" id="PTHR43736:SF1">
    <property type="entry name" value="DIHYDRONEOPTERIN TRIPHOSPHATE DIPHOSPHATASE"/>
    <property type="match status" value="1"/>
</dbReference>
<dbReference type="Pfam" id="PF00293">
    <property type="entry name" value="NUDIX"/>
    <property type="match status" value="1"/>
</dbReference>
<dbReference type="InterPro" id="IPR000086">
    <property type="entry name" value="NUDIX_hydrolase_dom"/>
</dbReference>
<dbReference type="RefSeq" id="WP_254569357.1">
    <property type="nucleotide sequence ID" value="NZ_CP098502.1"/>
</dbReference>
<accession>A0ABY5DMI5</accession>
<keyword evidence="2 3" id="KW-0378">Hydrolase</keyword>
<dbReference type="InterPro" id="IPR020084">
    <property type="entry name" value="NUDIX_hydrolase_CS"/>
</dbReference>
<dbReference type="Gene3D" id="3.90.79.10">
    <property type="entry name" value="Nucleoside Triphosphate Pyrophosphohydrolase"/>
    <property type="match status" value="1"/>
</dbReference>
<protein>
    <submittedName>
        <fullName evidence="5">NUDIX domain-containing protein</fullName>
    </submittedName>
</protein>
<gene>
    <name evidence="5" type="ORF">NBH00_14765</name>
</gene>
<feature type="domain" description="Nudix hydrolase" evidence="4">
    <location>
        <begin position="35"/>
        <end position="165"/>
    </location>
</feature>
<evidence type="ECO:0000256" key="2">
    <source>
        <dbReference type="ARBA" id="ARBA00022801"/>
    </source>
</evidence>
<evidence type="ECO:0000256" key="1">
    <source>
        <dbReference type="ARBA" id="ARBA00005582"/>
    </source>
</evidence>
<dbReference type="PRINTS" id="PR00502">
    <property type="entry name" value="NUDIXFAMILY"/>
</dbReference>
<organism evidence="5 6">
    <name type="scientific">Paraconexibacter antarcticus</name>
    <dbReference type="NCBI Taxonomy" id="2949664"/>
    <lineage>
        <taxon>Bacteria</taxon>
        <taxon>Bacillati</taxon>
        <taxon>Actinomycetota</taxon>
        <taxon>Thermoleophilia</taxon>
        <taxon>Solirubrobacterales</taxon>
        <taxon>Paraconexibacteraceae</taxon>
        <taxon>Paraconexibacter</taxon>
    </lineage>
</organism>
<evidence type="ECO:0000256" key="3">
    <source>
        <dbReference type="RuleBase" id="RU003476"/>
    </source>
</evidence>